<evidence type="ECO:0000256" key="2">
    <source>
        <dbReference type="SAM" id="MobiDB-lite"/>
    </source>
</evidence>
<proteinExistence type="inferred from homology"/>
<dbReference type="RefSeq" id="XP_018042227.1">
    <property type="nucleotide sequence ID" value="XM_018173763.1"/>
</dbReference>
<feature type="non-terminal residue" evidence="6">
    <location>
        <position position="708"/>
    </location>
</feature>
<dbReference type="GeneID" id="28757249"/>
<dbReference type="Proteomes" id="UP000077069">
    <property type="component" value="Unassembled WGS sequence"/>
</dbReference>
<gene>
    <name evidence="6" type="ORF">CC84DRAFT_1077577</name>
</gene>
<keyword evidence="7" id="KW-1185">Reference proteome</keyword>
<dbReference type="GO" id="GO:0016614">
    <property type="term" value="F:oxidoreductase activity, acting on CH-OH group of donors"/>
    <property type="evidence" value="ECO:0007669"/>
    <property type="project" value="InterPro"/>
</dbReference>
<dbReference type="InterPro" id="IPR015920">
    <property type="entry name" value="Cellobiose_DH-like_cyt"/>
</dbReference>
<evidence type="ECO:0000259" key="4">
    <source>
        <dbReference type="PROSITE" id="PS00623"/>
    </source>
</evidence>
<protein>
    <submittedName>
        <fullName evidence="6">Cellobiose dehydrogenase</fullName>
    </submittedName>
</protein>
<dbReference type="Pfam" id="PF00732">
    <property type="entry name" value="GMC_oxred_N"/>
    <property type="match status" value="1"/>
</dbReference>
<dbReference type="SUPFAM" id="SSF49344">
    <property type="entry name" value="CBD9-like"/>
    <property type="match status" value="1"/>
</dbReference>
<keyword evidence="1" id="KW-0274">FAD</keyword>
<dbReference type="InterPro" id="IPR000172">
    <property type="entry name" value="GMC_OxRdtase_N"/>
</dbReference>
<dbReference type="Gene3D" id="2.60.40.1210">
    <property type="entry name" value="Cellobiose dehydrogenase, cytochrome domain"/>
    <property type="match status" value="1"/>
</dbReference>
<evidence type="ECO:0000256" key="3">
    <source>
        <dbReference type="SAM" id="SignalP"/>
    </source>
</evidence>
<feature type="domain" description="Glucose-methanol-choline oxidoreductase N-terminal" evidence="4">
    <location>
        <begin position="316"/>
        <end position="339"/>
    </location>
</feature>
<dbReference type="PROSITE" id="PS00624">
    <property type="entry name" value="GMC_OXRED_2"/>
    <property type="match status" value="1"/>
</dbReference>
<dbReference type="PANTHER" id="PTHR47190">
    <property type="entry name" value="DEHYDROGENASE, PUTATIVE-RELATED"/>
    <property type="match status" value="1"/>
</dbReference>
<dbReference type="AlphaFoldDB" id="A0A177CYA0"/>
<evidence type="ECO:0000313" key="6">
    <source>
        <dbReference type="EMBL" id="OAG11862.1"/>
    </source>
</evidence>
<dbReference type="InParanoid" id="A0A177CYA0"/>
<feature type="chain" id="PRO_5008058742" evidence="3">
    <location>
        <begin position="22"/>
        <end position="708"/>
    </location>
</feature>
<accession>A0A177CYA0</accession>
<name>A0A177CYA0_9PLEO</name>
<dbReference type="Gene3D" id="3.50.50.60">
    <property type="entry name" value="FAD/NAD(P)-binding domain"/>
    <property type="match status" value="1"/>
</dbReference>
<keyword evidence="1" id="KW-0285">Flavoprotein</keyword>
<dbReference type="Pfam" id="PF16010">
    <property type="entry name" value="CDH-cyt"/>
    <property type="match status" value="1"/>
</dbReference>
<comment type="similarity">
    <text evidence="1">Belongs to the GMC oxidoreductase family.</text>
</comment>
<sequence length="708" mass="74678">MALRHFLSSLALAASLASTQAQLTTSYTDEATGITFQQKSVANYSFGIALPVNPTTDFIGQLSANTLTGWAGVSFTGSMLNSLLLVAWPNNGDIVSSLRSATNYALPTIVDGPILQTIASSTNETGFSYTFLCKNCMSTDATVKSLNVSADTSIFGWAIATTSGPSAPSSPSSSIEQHDTFGLYAVDIANAKSAKFASWAALASNVTAPSNPSNGTLPTNGTTPYNGTVTTHNTTYDYIVVGGGASGIVTAQRLTETGKSVLLLERGGPSFYSTGGTLTVPWNDTTTVYEVPGMFMQLSAYPGNKGYCSDTAGMAGCILGGGTAVNGMAFIKPPSFDFENWPVGWRWSDGVSEAADRLYARNPGTIEPSSDGKYYDNAVYDVLSKFLARAGWKSVSTNEEPDEKFQIYSYPAMNIANGRRSGPVNQYLPLALSEPNFTLKLHTKVLRAIRTNSTITGVETETDSGARTIFNVKPNGKVILAAGSMSSPRILFNSGIGPADQIEVASKQTKSITLPPKEAWINSPVGFVRDHSIIGINFNVTAGMNILPATAFSNPGQTDIDFFAQAAGPLVGNPQMRLNTFTTITTSDGSKLVVQTHCYSTANNTISMMFLLTHGTQSTGRLTMTTDGNTVFSESPYLQSPTDKEALALAIDEMLTLSRRANSTLSYAGPVNDTGTAIVARTSPSPGTHMTGTTIIGTDDGSKNGTAV</sequence>
<dbReference type="STRING" id="1460663.A0A177CYA0"/>
<dbReference type="InterPro" id="IPR053208">
    <property type="entry name" value="GMC_Oxidoreductase_CD"/>
</dbReference>
<dbReference type="GO" id="GO:0050660">
    <property type="term" value="F:flavin adenine dinucleotide binding"/>
    <property type="evidence" value="ECO:0007669"/>
    <property type="project" value="InterPro"/>
</dbReference>
<dbReference type="InterPro" id="IPR036188">
    <property type="entry name" value="FAD/NAD-bd_sf"/>
</dbReference>
<organism evidence="6 7">
    <name type="scientific">Paraphaeosphaeria sporulosa</name>
    <dbReference type="NCBI Taxonomy" id="1460663"/>
    <lineage>
        <taxon>Eukaryota</taxon>
        <taxon>Fungi</taxon>
        <taxon>Dikarya</taxon>
        <taxon>Ascomycota</taxon>
        <taxon>Pezizomycotina</taxon>
        <taxon>Dothideomycetes</taxon>
        <taxon>Pleosporomycetidae</taxon>
        <taxon>Pleosporales</taxon>
        <taxon>Massarineae</taxon>
        <taxon>Didymosphaeriaceae</taxon>
        <taxon>Paraphaeosphaeria</taxon>
    </lineage>
</organism>
<feature type="domain" description="Glucose-methanol-choline oxidoreductase N-terminal" evidence="5">
    <location>
        <begin position="483"/>
        <end position="497"/>
    </location>
</feature>
<evidence type="ECO:0000313" key="7">
    <source>
        <dbReference type="Proteomes" id="UP000077069"/>
    </source>
</evidence>
<dbReference type="EMBL" id="KV441548">
    <property type="protein sequence ID" value="OAG11862.1"/>
    <property type="molecule type" value="Genomic_DNA"/>
</dbReference>
<reference evidence="6 7" key="1">
    <citation type="submission" date="2016-05" db="EMBL/GenBank/DDBJ databases">
        <title>Comparative analysis of secretome profiles of manganese(II)-oxidizing ascomycete fungi.</title>
        <authorList>
            <consortium name="DOE Joint Genome Institute"/>
            <person name="Zeiner C.A."/>
            <person name="Purvine S.O."/>
            <person name="Zink E.M."/>
            <person name="Wu S."/>
            <person name="Pasa-Tolic L."/>
            <person name="Chaput D.L."/>
            <person name="Haridas S."/>
            <person name="Grigoriev I.V."/>
            <person name="Santelli C.M."/>
            <person name="Hansel C.M."/>
        </authorList>
    </citation>
    <scope>NUCLEOTIDE SEQUENCE [LARGE SCALE GENOMIC DNA]</scope>
    <source>
        <strain evidence="6 7">AP3s5-JAC2a</strain>
    </source>
</reference>
<dbReference type="CDD" id="cd09630">
    <property type="entry name" value="CDH_like_cytochrome"/>
    <property type="match status" value="1"/>
</dbReference>
<evidence type="ECO:0000256" key="1">
    <source>
        <dbReference type="RuleBase" id="RU003968"/>
    </source>
</evidence>
<dbReference type="OrthoDB" id="413885at2759"/>
<dbReference type="PROSITE" id="PS00623">
    <property type="entry name" value="GMC_OXRED_1"/>
    <property type="match status" value="1"/>
</dbReference>
<feature type="signal peptide" evidence="3">
    <location>
        <begin position="1"/>
        <end position="21"/>
    </location>
</feature>
<feature type="region of interest" description="Disordered" evidence="2">
    <location>
        <begin position="681"/>
        <end position="708"/>
    </location>
</feature>
<keyword evidence="3" id="KW-0732">Signal</keyword>
<dbReference type="SUPFAM" id="SSF54373">
    <property type="entry name" value="FAD-linked reductases, C-terminal domain"/>
    <property type="match status" value="1"/>
</dbReference>
<dbReference type="SUPFAM" id="SSF51905">
    <property type="entry name" value="FAD/NAD(P)-binding domain"/>
    <property type="match status" value="1"/>
</dbReference>
<evidence type="ECO:0000259" key="5">
    <source>
        <dbReference type="PROSITE" id="PS00624"/>
    </source>
</evidence>
<dbReference type="PANTHER" id="PTHR47190:SF4">
    <property type="entry name" value="DEHYDROGENASE, PUTATIVE-RELATED"/>
    <property type="match status" value="1"/>
</dbReference>
<dbReference type="Gene3D" id="3.30.410.10">
    <property type="entry name" value="Cholesterol Oxidase, domain 2"/>
    <property type="match status" value="1"/>
</dbReference>